<feature type="transmembrane region" description="Helical" evidence="1">
    <location>
        <begin position="251"/>
        <end position="270"/>
    </location>
</feature>
<proteinExistence type="predicted"/>
<keyword evidence="1" id="KW-0472">Membrane</keyword>
<dbReference type="EMBL" id="JAMZMF010000003">
    <property type="protein sequence ID" value="MDR0176959.1"/>
    <property type="molecule type" value="Genomic_DNA"/>
</dbReference>
<keyword evidence="1" id="KW-0812">Transmembrane</keyword>
<organism evidence="2 3">
    <name type="scientific">Actinomyces oris</name>
    <dbReference type="NCBI Taxonomy" id="544580"/>
    <lineage>
        <taxon>Bacteria</taxon>
        <taxon>Bacillati</taxon>
        <taxon>Actinomycetota</taxon>
        <taxon>Actinomycetes</taxon>
        <taxon>Actinomycetales</taxon>
        <taxon>Actinomycetaceae</taxon>
        <taxon>Actinomyces</taxon>
    </lineage>
</organism>
<evidence type="ECO:0000313" key="3">
    <source>
        <dbReference type="Proteomes" id="UP001230065"/>
    </source>
</evidence>
<gene>
    <name evidence="2" type="ORF">RF687_03215</name>
</gene>
<accession>A0AAW8L5Y3</accession>
<sequence length="291" mass="30984">MSQLPPQDPNDYPYIKGIGAPQEGAIGVDNPVAVLSGPHVAGYPWHVAGYPWAGSGMPYPAGPHPFGGLPPSPAAPGGYPWNGPTPVPHSPYPPMGLNPVPGIVWNDPVLMCERKRSATRKVSLTSGIIGLITMVIQMAIIVTMFLAIGYTGQQGEFLLFMSLLIVVLAPMAVGLGWVTTFILALVACIQARSRTPQVQPDGWIQAKTPTLALLVTSIVTGLPTLIMYVVLYEALSRDYTDEFIDGFLEPLLMFCGLTQVLIVVGFVFLLRMSKALDPAVRASQAPGGQPA</sequence>
<dbReference type="AlphaFoldDB" id="A0AAW8L5Y3"/>
<protein>
    <submittedName>
        <fullName evidence="2">Uncharacterized protein</fullName>
    </submittedName>
</protein>
<feature type="transmembrane region" description="Helical" evidence="1">
    <location>
        <begin position="124"/>
        <end position="151"/>
    </location>
</feature>
<comment type="caution">
    <text evidence="2">The sequence shown here is derived from an EMBL/GenBank/DDBJ whole genome shotgun (WGS) entry which is preliminary data.</text>
</comment>
<feature type="transmembrane region" description="Helical" evidence="1">
    <location>
        <begin position="210"/>
        <end position="231"/>
    </location>
</feature>
<reference evidence="2" key="1">
    <citation type="submission" date="2022-06" db="EMBL/GenBank/DDBJ databases">
        <title>Draft Genome Sequences of Three Actinomyces oris Strains, Isolated from Healthy Human Feces.</title>
        <authorList>
            <person name="Ye Y."/>
            <person name="Liu C."/>
            <person name="Zhao J."/>
            <person name="Xu J."/>
            <person name="Huang H."/>
            <person name="Wang B."/>
            <person name="Wei J."/>
            <person name="Jing X."/>
        </authorList>
    </citation>
    <scope>NUCLEOTIDE SEQUENCE</scope>
    <source>
        <strain evidence="2">CNGBCC1803727</strain>
    </source>
</reference>
<keyword evidence="1" id="KW-1133">Transmembrane helix</keyword>
<evidence type="ECO:0000256" key="1">
    <source>
        <dbReference type="SAM" id="Phobius"/>
    </source>
</evidence>
<name>A0AAW8L5Y3_9ACTO</name>
<evidence type="ECO:0000313" key="2">
    <source>
        <dbReference type="EMBL" id="MDR0176959.1"/>
    </source>
</evidence>
<feature type="transmembrane region" description="Helical" evidence="1">
    <location>
        <begin position="157"/>
        <end position="189"/>
    </location>
</feature>
<dbReference type="RefSeq" id="WP_308679214.1">
    <property type="nucleotide sequence ID" value="NZ_JAMZMF010000003.1"/>
</dbReference>
<dbReference type="Proteomes" id="UP001230065">
    <property type="component" value="Unassembled WGS sequence"/>
</dbReference>